<keyword evidence="2 9" id="KW-0813">Transport</keyword>
<dbReference type="GO" id="GO:0065002">
    <property type="term" value="P:intracellular protein transmembrane transport"/>
    <property type="evidence" value="ECO:0007669"/>
    <property type="project" value="UniProtKB-UniRule"/>
</dbReference>
<gene>
    <name evidence="9" type="primary">secE</name>
    <name evidence="10" type="ORF">SAMN02745775_106257</name>
</gene>
<keyword evidence="11" id="KW-1185">Reference proteome</keyword>
<evidence type="ECO:0000313" key="10">
    <source>
        <dbReference type="EMBL" id="SFK73850.1"/>
    </source>
</evidence>
<accession>A0A1I4BZN0</accession>
<comment type="function">
    <text evidence="9">Essential subunit of the Sec protein translocation channel SecYEG. Clamps together the 2 halves of SecY. May contact the channel plug during translocation.</text>
</comment>
<sequence>MAKLDPALFVREVRQEVARVTWPSRKETLITTGLVLALSAAAAVFFLVVDQIIAYAMRMLFGVGG</sequence>
<dbReference type="GO" id="GO:0005886">
    <property type="term" value="C:plasma membrane"/>
    <property type="evidence" value="ECO:0007669"/>
    <property type="project" value="UniProtKB-SubCell"/>
</dbReference>
<organism evidence="10 11">
    <name type="scientific">Falsiroseomonas stagni DSM 19981</name>
    <dbReference type="NCBI Taxonomy" id="1123062"/>
    <lineage>
        <taxon>Bacteria</taxon>
        <taxon>Pseudomonadati</taxon>
        <taxon>Pseudomonadota</taxon>
        <taxon>Alphaproteobacteria</taxon>
        <taxon>Acetobacterales</taxon>
        <taxon>Roseomonadaceae</taxon>
        <taxon>Falsiroseomonas</taxon>
    </lineage>
</organism>
<keyword evidence="8 9" id="KW-0472">Membrane</keyword>
<dbReference type="STRING" id="1123062.SAMN02745775_106257"/>
<evidence type="ECO:0000256" key="1">
    <source>
        <dbReference type="ARBA" id="ARBA00004370"/>
    </source>
</evidence>
<comment type="similarity">
    <text evidence="9">Belongs to the SecE/SEC61-gamma family.</text>
</comment>
<dbReference type="NCBIfam" id="TIGR00964">
    <property type="entry name" value="secE_bact"/>
    <property type="match status" value="1"/>
</dbReference>
<dbReference type="PANTHER" id="PTHR33910">
    <property type="entry name" value="PROTEIN TRANSLOCASE SUBUNIT SECE"/>
    <property type="match status" value="1"/>
</dbReference>
<reference evidence="10 11" key="1">
    <citation type="submission" date="2016-10" db="EMBL/GenBank/DDBJ databases">
        <authorList>
            <person name="de Groot N.N."/>
        </authorList>
    </citation>
    <scope>NUCLEOTIDE SEQUENCE [LARGE SCALE GENOMIC DNA]</scope>
    <source>
        <strain evidence="10 11">DSM 19981</strain>
    </source>
</reference>
<dbReference type="InterPro" id="IPR001901">
    <property type="entry name" value="Translocase_SecE/Sec61-g"/>
</dbReference>
<keyword evidence="7 9" id="KW-0811">Translocation</keyword>
<evidence type="ECO:0000313" key="11">
    <source>
        <dbReference type="Proteomes" id="UP000199473"/>
    </source>
</evidence>
<evidence type="ECO:0000256" key="7">
    <source>
        <dbReference type="ARBA" id="ARBA00023010"/>
    </source>
</evidence>
<protein>
    <recommendedName>
        <fullName evidence="9">Protein translocase subunit SecE</fullName>
    </recommendedName>
</protein>
<evidence type="ECO:0000256" key="9">
    <source>
        <dbReference type="HAMAP-Rule" id="MF_00422"/>
    </source>
</evidence>
<dbReference type="HAMAP" id="MF_00422">
    <property type="entry name" value="SecE"/>
    <property type="match status" value="1"/>
</dbReference>
<dbReference type="Pfam" id="PF00584">
    <property type="entry name" value="SecE"/>
    <property type="match status" value="1"/>
</dbReference>
<keyword evidence="3 9" id="KW-1003">Cell membrane</keyword>
<dbReference type="OrthoDB" id="9812738at2"/>
<dbReference type="GO" id="GO:0008320">
    <property type="term" value="F:protein transmembrane transporter activity"/>
    <property type="evidence" value="ECO:0007669"/>
    <property type="project" value="UniProtKB-UniRule"/>
</dbReference>
<name>A0A1I4BZN0_9PROT</name>
<dbReference type="Gene3D" id="1.20.5.1030">
    <property type="entry name" value="Preprotein translocase secy subunit"/>
    <property type="match status" value="1"/>
</dbReference>
<feature type="transmembrane region" description="Helical" evidence="9">
    <location>
        <begin position="29"/>
        <end position="49"/>
    </location>
</feature>
<dbReference type="Proteomes" id="UP000199473">
    <property type="component" value="Unassembled WGS sequence"/>
</dbReference>
<keyword evidence="5 9" id="KW-0653">Protein transport</keyword>
<dbReference type="GO" id="GO:0006605">
    <property type="term" value="P:protein targeting"/>
    <property type="evidence" value="ECO:0007669"/>
    <property type="project" value="UniProtKB-UniRule"/>
</dbReference>
<comment type="subcellular location">
    <subcellularLocation>
        <location evidence="9">Cell membrane</location>
        <topology evidence="9">Single-pass membrane protein</topology>
    </subcellularLocation>
    <subcellularLocation>
        <location evidence="1">Membrane</location>
    </subcellularLocation>
</comment>
<evidence type="ECO:0000256" key="5">
    <source>
        <dbReference type="ARBA" id="ARBA00022927"/>
    </source>
</evidence>
<evidence type="ECO:0000256" key="8">
    <source>
        <dbReference type="ARBA" id="ARBA00023136"/>
    </source>
</evidence>
<evidence type="ECO:0000256" key="4">
    <source>
        <dbReference type="ARBA" id="ARBA00022692"/>
    </source>
</evidence>
<dbReference type="GO" id="GO:0009306">
    <property type="term" value="P:protein secretion"/>
    <property type="evidence" value="ECO:0007669"/>
    <property type="project" value="UniProtKB-UniRule"/>
</dbReference>
<dbReference type="PANTHER" id="PTHR33910:SF1">
    <property type="entry name" value="PROTEIN TRANSLOCASE SUBUNIT SECE"/>
    <property type="match status" value="1"/>
</dbReference>
<dbReference type="GO" id="GO:0043952">
    <property type="term" value="P:protein transport by the Sec complex"/>
    <property type="evidence" value="ECO:0007669"/>
    <property type="project" value="UniProtKB-UniRule"/>
</dbReference>
<evidence type="ECO:0000256" key="3">
    <source>
        <dbReference type="ARBA" id="ARBA00022475"/>
    </source>
</evidence>
<dbReference type="InterPro" id="IPR005807">
    <property type="entry name" value="SecE_bac"/>
</dbReference>
<dbReference type="EMBL" id="FOSQ01000006">
    <property type="protein sequence ID" value="SFK73850.1"/>
    <property type="molecule type" value="Genomic_DNA"/>
</dbReference>
<dbReference type="InterPro" id="IPR038379">
    <property type="entry name" value="SecE_sf"/>
</dbReference>
<proteinExistence type="inferred from homology"/>
<dbReference type="AlphaFoldDB" id="A0A1I4BZN0"/>
<keyword evidence="6 9" id="KW-1133">Transmembrane helix</keyword>
<dbReference type="PROSITE" id="PS01067">
    <property type="entry name" value="SECE_SEC61G"/>
    <property type="match status" value="1"/>
</dbReference>
<keyword evidence="4 9" id="KW-0812">Transmembrane</keyword>
<comment type="subunit">
    <text evidence="9">Component of the Sec protein translocase complex. Heterotrimer consisting of SecY, SecE and SecG subunits. The heterotrimers can form oligomers, although 1 heterotrimer is thought to be able to translocate proteins. Interacts with the ribosome. Interacts with SecDF, and other proteins may be involved. Interacts with SecA.</text>
</comment>
<dbReference type="RefSeq" id="WP_092961094.1">
    <property type="nucleotide sequence ID" value="NZ_FOSQ01000006.1"/>
</dbReference>
<evidence type="ECO:0000256" key="6">
    <source>
        <dbReference type="ARBA" id="ARBA00022989"/>
    </source>
</evidence>
<evidence type="ECO:0000256" key="2">
    <source>
        <dbReference type="ARBA" id="ARBA00022448"/>
    </source>
</evidence>